<dbReference type="Proteomes" id="UP000295361">
    <property type="component" value="Unassembled WGS sequence"/>
</dbReference>
<accession>A0A4R6QTC2</accession>
<reference evidence="7 8" key="1">
    <citation type="submission" date="2019-03" db="EMBL/GenBank/DDBJ databases">
        <title>Genomic Encyclopedia of Type Strains, Phase IV (KMG-IV): sequencing the most valuable type-strain genomes for metagenomic binning, comparative biology and taxonomic classification.</title>
        <authorList>
            <person name="Goeker M."/>
        </authorList>
    </citation>
    <scope>NUCLEOTIDE SEQUENCE [LARGE SCALE GENOMIC DNA]</scope>
    <source>
        <strain evidence="7 8">DSM 16998</strain>
    </source>
</reference>
<organism evidence="7 8">
    <name type="scientific">Roseateles toxinivorans</name>
    <dbReference type="NCBI Taxonomy" id="270368"/>
    <lineage>
        <taxon>Bacteria</taxon>
        <taxon>Pseudomonadati</taxon>
        <taxon>Pseudomonadota</taxon>
        <taxon>Betaproteobacteria</taxon>
        <taxon>Burkholderiales</taxon>
        <taxon>Sphaerotilaceae</taxon>
        <taxon>Roseateles</taxon>
    </lineage>
</organism>
<dbReference type="GO" id="GO:0008033">
    <property type="term" value="P:tRNA processing"/>
    <property type="evidence" value="ECO:0007669"/>
    <property type="project" value="UniProtKB-KW"/>
</dbReference>
<evidence type="ECO:0000313" key="7">
    <source>
        <dbReference type="EMBL" id="TDP74910.1"/>
    </source>
</evidence>
<dbReference type="RefSeq" id="WP_133699501.1">
    <property type="nucleotide sequence ID" value="NZ_SNXS01000001.1"/>
</dbReference>
<dbReference type="PANTHER" id="PTHR21392:SF0">
    <property type="entry name" value="TRNA-URIDINE AMINOCARBOXYPROPYLTRANSFERASE 2"/>
    <property type="match status" value="1"/>
</dbReference>
<evidence type="ECO:0000256" key="3">
    <source>
        <dbReference type="ARBA" id="ARBA00022691"/>
    </source>
</evidence>
<keyword evidence="3" id="KW-0949">S-adenosyl-L-methionine</keyword>
<feature type="domain" description="DTW" evidence="6">
    <location>
        <begin position="8"/>
        <end position="203"/>
    </location>
</feature>
<dbReference type="OrthoDB" id="268835at2"/>
<keyword evidence="2" id="KW-0808">Transferase</keyword>
<evidence type="ECO:0000256" key="1">
    <source>
        <dbReference type="ARBA" id="ARBA00012386"/>
    </source>
</evidence>
<keyword evidence="4" id="KW-0819">tRNA processing</keyword>
<evidence type="ECO:0000259" key="6">
    <source>
        <dbReference type="SMART" id="SM01144"/>
    </source>
</evidence>
<dbReference type="Pfam" id="PF03942">
    <property type="entry name" value="DTW"/>
    <property type="match status" value="1"/>
</dbReference>
<gene>
    <name evidence="7" type="ORF">DES47_101980</name>
</gene>
<dbReference type="PANTHER" id="PTHR21392">
    <property type="entry name" value="TRNA-URIDINE AMINOCARBOXYPROPYLTRANSFERASE 2"/>
    <property type="match status" value="1"/>
</dbReference>
<sequence>MPPISSSSRLRCTRCLRPLATEAGGSACLCGLVRPAEHQVEVQILQHPLEQLQAKGTARLAHLCLPGSVLRVGEVHERPANPRNLYELLLYPETAPGQGLATPIPLDEARLQPANGLRLIVIDGTWRKSLKMLHLNPWLQALPRLRLQATPPSQYRIRRAHAEHQLSTLEAIALALQQLEGGEPSPLWNVLRQFVARQEALASER</sequence>
<dbReference type="AlphaFoldDB" id="A0A4R6QTC2"/>
<evidence type="ECO:0000256" key="5">
    <source>
        <dbReference type="ARBA" id="ARBA00034489"/>
    </source>
</evidence>
<evidence type="ECO:0000256" key="2">
    <source>
        <dbReference type="ARBA" id="ARBA00022679"/>
    </source>
</evidence>
<evidence type="ECO:0000256" key="4">
    <source>
        <dbReference type="ARBA" id="ARBA00022694"/>
    </source>
</evidence>
<dbReference type="InterPro" id="IPR005636">
    <property type="entry name" value="DTW"/>
</dbReference>
<dbReference type="SMART" id="SM01144">
    <property type="entry name" value="DTW"/>
    <property type="match status" value="1"/>
</dbReference>
<comment type="caution">
    <text evidence="7">The sequence shown here is derived from an EMBL/GenBank/DDBJ whole genome shotgun (WGS) entry which is preliminary data.</text>
</comment>
<dbReference type="InterPro" id="IPR039262">
    <property type="entry name" value="DTWD2/TAPT"/>
</dbReference>
<dbReference type="GO" id="GO:0016432">
    <property type="term" value="F:tRNA-uridine aminocarboxypropyltransferase activity"/>
    <property type="evidence" value="ECO:0007669"/>
    <property type="project" value="UniProtKB-EC"/>
</dbReference>
<dbReference type="EC" id="2.5.1.25" evidence="1"/>
<keyword evidence="8" id="KW-1185">Reference proteome</keyword>
<comment type="similarity">
    <text evidence="5">Belongs to the TDD superfamily. DTWD2 family.</text>
</comment>
<evidence type="ECO:0000313" key="8">
    <source>
        <dbReference type="Proteomes" id="UP000295361"/>
    </source>
</evidence>
<proteinExistence type="inferred from homology"/>
<dbReference type="EMBL" id="SNXS01000001">
    <property type="protein sequence ID" value="TDP74910.1"/>
    <property type="molecule type" value="Genomic_DNA"/>
</dbReference>
<dbReference type="InParanoid" id="A0A4R6QTC2"/>
<protein>
    <recommendedName>
        <fullName evidence="1">tRNA-uridine aminocarboxypropyltransferase</fullName>
        <ecNumber evidence="1">2.5.1.25</ecNumber>
    </recommendedName>
</protein>
<name>A0A4R6QTC2_9BURK</name>